<evidence type="ECO:0000313" key="1">
    <source>
        <dbReference type="EMBL" id="GGH73450.1"/>
    </source>
</evidence>
<proteinExistence type="predicted"/>
<evidence type="ECO:0000313" key="2">
    <source>
        <dbReference type="Proteomes" id="UP000627292"/>
    </source>
</evidence>
<dbReference type="RefSeq" id="WP_188954592.1">
    <property type="nucleotide sequence ID" value="NZ_BMIB01000003.1"/>
</dbReference>
<keyword evidence="2" id="KW-1185">Reference proteome</keyword>
<comment type="caution">
    <text evidence="1">The sequence shown here is derived from an EMBL/GenBank/DDBJ whole genome shotgun (WGS) entry which is preliminary data.</text>
</comment>
<accession>A0A917J1K7</accession>
<dbReference type="EMBL" id="BMIB01000003">
    <property type="protein sequence ID" value="GGH73450.1"/>
    <property type="molecule type" value="Genomic_DNA"/>
</dbReference>
<dbReference type="InterPro" id="IPR017026">
    <property type="entry name" value="ImuA"/>
</dbReference>
<gene>
    <name evidence="1" type="ORF">GCM10011379_34980</name>
</gene>
<dbReference type="SUPFAM" id="SSF52540">
    <property type="entry name" value="P-loop containing nucleoside triphosphate hydrolases"/>
    <property type="match status" value="1"/>
</dbReference>
<reference evidence="1" key="1">
    <citation type="journal article" date="2014" name="Int. J. Syst. Evol. Microbiol.">
        <title>Complete genome sequence of Corynebacterium casei LMG S-19264T (=DSM 44701T), isolated from a smear-ripened cheese.</title>
        <authorList>
            <consortium name="US DOE Joint Genome Institute (JGI-PGF)"/>
            <person name="Walter F."/>
            <person name="Albersmeier A."/>
            <person name="Kalinowski J."/>
            <person name="Ruckert C."/>
        </authorList>
    </citation>
    <scope>NUCLEOTIDE SEQUENCE</scope>
    <source>
        <strain evidence="1">CGMCC 1.15290</strain>
    </source>
</reference>
<evidence type="ECO:0008006" key="3">
    <source>
        <dbReference type="Google" id="ProtNLM"/>
    </source>
</evidence>
<dbReference type="Proteomes" id="UP000627292">
    <property type="component" value="Unassembled WGS sequence"/>
</dbReference>
<sequence>MSQSKADIIHQLQKSLLPLQGYKPAGDNTVRVPLGPVNRAFPGHTFPVGAVHEFISNSPESTAATCGFITGIASFLAAEKALCLWISARRQVFPPALLPFGLLPHQVVFIEAPAEKERIWVMEEALKCEGLAGVIAEVSELDFTASRRLQLAVEQSQVTGFIIRQQPRQLNTLASIARWHIHPAASSSYNQLPGIGFPRFTVQLDKIRNGKPGQWQLEWRHNRFAEVMPAAATGAAATPIRKIV</sequence>
<name>A0A917J1K7_9BACT</name>
<dbReference type="PIRSF" id="PIRSF034285">
    <property type="entry name" value="UCP034285"/>
    <property type="match status" value="1"/>
</dbReference>
<reference evidence="1" key="2">
    <citation type="submission" date="2020-09" db="EMBL/GenBank/DDBJ databases">
        <authorList>
            <person name="Sun Q."/>
            <person name="Zhou Y."/>
        </authorList>
    </citation>
    <scope>NUCLEOTIDE SEQUENCE</scope>
    <source>
        <strain evidence="1">CGMCC 1.15290</strain>
    </source>
</reference>
<protein>
    <recommendedName>
        <fullName evidence="3">Protein ImuA</fullName>
    </recommendedName>
</protein>
<dbReference type="InterPro" id="IPR027417">
    <property type="entry name" value="P-loop_NTPase"/>
</dbReference>
<dbReference type="Gene3D" id="3.40.50.300">
    <property type="entry name" value="P-loop containing nucleotide triphosphate hydrolases"/>
    <property type="match status" value="1"/>
</dbReference>
<dbReference type="AlphaFoldDB" id="A0A917J1K7"/>
<organism evidence="1 2">
    <name type="scientific">Filimonas zeae</name>
    <dbReference type="NCBI Taxonomy" id="1737353"/>
    <lineage>
        <taxon>Bacteria</taxon>
        <taxon>Pseudomonadati</taxon>
        <taxon>Bacteroidota</taxon>
        <taxon>Chitinophagia</taxon>
        <taxon>Chitinophagales</taxon>
        <taxon>Chitinophagaceae</taxon>
        <taxon>Filimonas</taxon>
    </lineage>
</organism>